<dbReference type="Pfam" id="PF00126">
    <property type="entry name" value="HTH_1"/>
    <property type="match status" value="1"/>
</dbReference>
<evidence type="ECO:0000256" key="1">
    <source>
        <dbReference type="ARBA" id="ARBA00009437"/>
    </source>
</evidence>
<dbReference type="Gene3D" id="1.10.10.10">
    <property type="entry name" value="Winged helix-like DNA-binding domain superfamily/Winged helix DNA-binding domain"/>
    <property type="match status" value="1"/>
</dbReference>
<organism evidence="6 7">
    <name type="scientific">Zoogloea oleivorans</name>
    <dbReference type="NCBI Taxonomy" id="1552750"/>
    <lineage>
        <taxon>Bacteria</taxon>
        <taxon>Pseudomonadati</taxon>
        <taxon>Pseudomonadota</taxon>
        <taxon>Betaproteobacteria</taxon>
        <taxon>Rhodocyclales</taxon>
        <taxon>Zoogloeaceae</taxon>
        <taxon>Zoogloea</taxon>
    </lineage>
</organism>
<dbReference type="GO" id="GO:0003700">
    <property type="term" value="F:DNA-binding transcription factor activity"/>
    <property type="evidence" value="ECO:0007669"/>
    <property type="project" value="InterPro"/>
</dbReference>
<dbReference type="OrthoDB" id="464481at2"/>
<keyword evidence="3" id="KW-0238">DNA-binding</keyword>
<proteinExistence type="inferred from homology"/>
<dbReference type="Proteomes" id="UP000389128">
    <property type="component" value="Unassembled WGS sequence"/>
</dbReference>
<dbReference type="InterPro" id="IPR005119">
    <property type="entry name" value="LysR_subst-bd"/>
</dbReference>
<accession>A0A6C2CRP8</accession>
<dbReference type="FunFam" id="1.10.10.10:FF:000001">
    <property type="entry name" value="LysR family transcriptional regulator"/>
    <property type="match status" value="1"/>
</dbReference>
<gene>
    <name evidence="6" type="ORF">ETQ85_13150</name>
</gene>
<dbReference type="GO" id="GO:0000976">
    <property type="term" value="F:transcription cis-regulatory region binding"/>
    <property type="evidence" value="ECO:0007669"/>
    <property type="project" value="TreeGrafter"/>
</dbReference>
<keyword evidence="4" id="KW-0804">Transcription</keyword>
<evidence type="ECO:0000259" key="5">
    <source>
        <dbReference type="PROSITE" id="PS50931"/>
    </source>
</evidence>
<comment type="similarity">
    <text evidence="1">Belongs to the LysR transcriptional regulatory family.</text>
</comment>
<comment type="caution">
    <text evidence="6">The sequence shown here is derived from an EMBL/GenBank/DDBJ whole genome shotgun (WGS) entry which is preliminary data.</text>
</comment>
<dbReference type="SUPFAM" id="SSF46785">
    <property type="entry name" value="Winged helix' DNA-binding domain"/>
    <property type="match status" value="1"/>
</dbReference>
<evidence type="ECO:0000313" key="7">
    <source>
        <dbReference type="Proteomes" id="UP000389128"/>
    </source>
</evidence>
<dbReference type="InterPro" id="IPR036390">
    <property type="entry name" value="WH_DNA-bd_sf"/>
</dbReference>
<reference evidence="6 7" key="1">
    <citation type="submission" date="2019-01" db="EMBL/GenBank/DDBJ databases">
        <title>Zoogloea oleivorans genome sequencing and assembly.</title>
        <authorList>
            <person name="Tancsics A."/>
            <person name="Farkas M."/>
            <person name="Kriszt B."/>
            <person name="Maroti G."/>
            <person name="Horvath B."/>
        </authorList>
    </citation>
    <scope>NUCLEOTIDE SEQUENCE [LARGE SCALE GENOMIC DNA]</scope>
    <source>
        <strain evidence="6 7">Buc</strain>
    </source>
</reference>
<evidence type="ECO:0000313" key="6">
    <source>
        <dbReference type="EMBL" id="TYC56239.1"/>
    </source>
</evidence>
<dbReference type="InterPro" id="IPR000847">
    <property type="entry name" value="LysR_HTH_N"/>
</dbReference>
<dbReference type="SUPFAM" id="SSF53850">
    <property type="entry name" value="Periplasmic binding protein-like II"/>
    <property type="match status" value="1"/>
</dbReference>
<dbReference type="InterPro" id="IPR036388">
    <property type="entry name" value="WH-like_DNA-bd_sf"/>
</dbReference>
<keyword evidence="7" id="KW-1185">Reference proteome</keyword>
<sequence>MDLTDLRMLRAIIAEGSLTKAAERLHTVQSNVTTRLRLLEENLGTPLFDRINRRLVITPAGNLLAGYADRLLNLADEAREAVRSIDTPQGLLRLGSMETTAAARLPAVIAHFRRQHPRVELRLHTAHTTGLVQEVLNHQLDAALVSGPINHPNLHSQIVIVEELVLITAADWAPIQGRVDLASRGPIELLTFREGCSYRQRLLDWLRRDGVAIAQTSEFGTFEAILGCVAAGMGISLVPRAIIGPHLTGPSPDSATLRIHPVPPDVALADTVMIWHRARSHQPARQAFADCLLERLGRPQNGREQALI</sequence>
<protein>
    <submittedName>
        <fullName evidence="6">LysR family transcriptional regulator</fullName>
    </submittedName>
</protein>
<dbReference type="PANTHER" id="PTHR30126">
    <property type="entry name" value="HTH-TYPE TRANSCRIPTIONAL REGULATOR"/>
    <property type="match status" value="1"/>
</dbReference>
<dbReference type="Pfam" id="PF03466">
    <property type="entry name" value="LysR_substrate"/>
    <property type="match status" value="1"/>
</dbReference>
<evidence type="ECO:0000256" key="4">
    <source>
        <dbReference type="ARBA" id="ARBA00023163"/>
    </source>
</evidence>
<dbReference type="PRINTS" id="PR00039">
    <property type="entry name" value="HTHLYSR"/>
</dbReference>
<keyword evidence="2" id="KW-0805">Transcription regulation</keyword>
<dbReference type="RefSeq" id="WP_148579533.1">
    <property type="nucleotide sequence ID" value="NZ_SDKK01000011.1"/>
</dbReference>
<evidence type="ECO:0000256" key="3">
    <source>
        <dbReference type="ARBA" id="ARBA00023125"/>
    </source>
</evidence>
<dbReference type="PROSITE" id="PS50931">
    <property type="entry name" value="HTH_LYSR"/>
    <property type="match status" value="1"/>
</dbReference>
<feature type="domain" description="HTH lysR-type" evidence="5">
    <location>
        <begin position="1"/>
        <end position="58"/>
    </location>
</feature>
<dbReference type="Gene3D" id="3.40.190.290">
    <property type="match status" value="1"/>
</dbReference>
<name>A0A6C2CRP8_9RHOO</name>
<dbReference type="EMBL" id="SDKK01000011">
    <property type="protein sequence ID" value="TYC56239.1"/>
    <property type="molecule type" value="Genomic_DNA"/>
</dbReference>
<dbReference type="CDD" id="cd08442">
    <property type="entry name" value="PBP2_YofA_SoxR_like"/>
    <property type="match status" value="1"/>
</dbReference>
<evidence type="ECO:0000256" key="2">
    <source>
        <dbReference type="ARBA" id="ARBA00023015"/>
    </source>
</evidence>
<dbReference type="AlphaFoldDB" id="A0A6C2CRP8"/>
<dbReference type="PANTHER" id="PTHR30126:SF40">
    <property type="entry name" value="HTH-TYPE TRANSCRIPTIONAL REGULATOR GLTR"/>
    <property type="match status" value="1"/>
</dbReference>